<dbReference type="OrthoDB" id="10063916at2759"/>
<sequence>MEIMKMNNLNYVKDLFRNKVINAKSTSRRPLSSWKQSISACGPGPAPWVDKSTLYSLGIEGMAFLLLVFYLKIDVDSQEEDEDDENSI</sequence>
<comment type="caution">
    <text evidence="1">The sequence shown here is derived from an EMBL/GenBank/DDBJ whole genome shotgun (WGS) entry which is preliminary data.</text>
</comment>
<organism evidence="1 2">
    <name type="scientific">Sarcoptes scabiei</name>
    <name type="common">Itch mite</name>
    <name type="synonym">Acarus scabiei</name>
    <dbReference type="NCBI Taxonomy" id="52283"/>
    <lineage>
        <taxon>Eukaryota</taxon>
        <taxon>Metazoa</taxon>
        <taxon>Ecdysozoa</taxon>
        <taxon>Arthropoda</taxon>
        <taxon>Chelicerata</taxon>
        <taxon>Arachnida</taxon>
        <taxon>Acari</taxon>
        <taxon>Acariformes</taxon>
        <taxon>Sarcoptiformes</taxon>
        <taxon>Astigmata</taxon>
        <taxon>Psoroptidia</taxon>
        <taxon>Sarcoptoidea</taxon>
        <taxon>Sarcoptidae</taxon>
        <taxon>Sarcoptinae</taxon>
        <taxon>Sarcoptes</taxon>
    </lineage>
</organism>
<reference evidence="1 2" key="1">
    <citation type="journal article" date="2015" name="Parasit. Vectors">
        <title>Draft genome of the scabies mite.</title>
        <authorList>
            <person name="Rider S.D.Jr."/>
            <person name="Morgan M.S."/>
            <person name="Arlian L.G."/>
        </authorList>
    </citation>
    <scope>NUCLEOTIDE SEQUENCE [LARGE SCALE GENOMIC DNA]</scope>
    <source>
        <strain evidence="1">Arlian Lab</strain>
    </source>
</reference>
<dbReference type="VEuPathDB" id="VectorBase:SSCA000406"/>
<gene>
    <name evidence="1" type="ORF">QR98_0058250</name>
</gene>
<protein>
    <submittedName>
        <fullName evidence="1">Uncharacterized protein</fullName>
    </submittedName>
</protein>
<name>A0A132A8P9_SARSC</name>
<evidence type="ECO:0000313" key="1">
    <source>
        <dbReference type="EMBL" id="KPM07334.1"/>
    </source>
</evidence>
<dbReference type="Proteomes" id="UP000616769">
    <property type="component" value="Unassembled WGS sequence"/>
</dbReference>
<accession>A0A132A8P9</accession>
<dbReference type="AlphaFoldDB" id="A0A132A8P9"/>
<dbReference type="EMBL" id="JXLN01011494">
    <property type="protein sequence ID" value="KPM07334.1"/>
    <property type="molecule type" value="Genomic_DNA"/>
</dbReference>
<evidence type="ECO:0000313" key="2">
    <source>
        <dbReference type="Proteomes" id="UP000616769"/>
    </source>
</evidence>
<proteinExistence type="predicted"/>